<feature type="domain" description="Metallo-beta-lactamase" evidence="2">
    <location>
        <begin position="17"/>
        <end position="223"/>
    </location>
</feature>
<dbReference type="InterPro" id="IPR001279">
    <property type="entry name" value="Metallo-B-lactamas"/>
</dbReference>
<dbReference type="SUPFAM" id="SSF56281">
    <property type="entry name" value="Metallo-hydrolase/oxidoreductase"/>
    <property type="match status" value="1"/>
</dbReference>
<name>A0A1H6MV71_9GAMM</name>
<evidence type="ECO:0000259" key="3">
    <source>
        <dbReference type="SMART" id="SM01027"/>
    </source>
</evidence>
<dbReference type="GO" id="GO:0016787">
    <property type="term" value="F:hydrolase activity"/>
    <property type="evidence" value="ECO:0007669"/>
    <property type="project" value="UniProtKB-KW"/>
</dbReference>
<dbReference type="Pfam" id="PF10996">
    <property type="entry name" value="Beta-Casp"/>
    <property type="match status" value="1"/>
</dbReference>
<dbReference type="InterPro" id="IPR022712">
    <property type="entry name" value="Beta_Casp"/>
</dbReference>
<dbReference type="PANTHER" id="PTHR11203">
    <property type="entry name" value="CLEAVAGE AND POLYADENYLATION SPECIFICITY FACTOR FAMILY MEMBER"/>
    <property type="match status" value="1"/>
</dbReference>
<dbReference type="SMART" id="SM00849">
    <property type="entry name" value="Lactamase_B"/>
    <property type="match status" value="1"/>
</dbReference>
<dbReference type="RefSeq" id="WP_092795505.1">
    <property type="nucleotide sequence ID" value="NZ_FNXF01000014.1"/>
</dbReference>
<keyword evidence="1" id="KW-0378">Hydrolase</keyword>
<dbReference type="PANTHER" id="PTHR11203:SF37">
    <property type="entry name" value="INTEGRATOR COMPLEX SUBUNIT 11"/>
    <property type="match status" value="1"/>
</dbReference>
<organism evidence="4 5">
    <name type="scientific">Rheinheimera pacifica</name>
    <dbReference type="NCBI Taxonomy" id="173990"/>
    <lineage>
        <taxon>Bacteria</taxon>
        <taxon>Pseudomonadati</taxon>
        <taxon>Pseudomonadota</taxon>
        <taxon>Gammaproteobacteria</taxon>
        <taxon>Chromatiales</taxon>
        <taxon>Chromatiaceae</taxon>
        <taxon>Rheinheimera</taxon>
    </lineage>
</organism>
<dbReference type="GO" id="GO:0004521">
    <property type="term" value="F:RNA endonuclease activity"/>
    <property type="evidence" value="ECO:0007669"/>
    <property type="project" value="TreeGrafter"/>
</dbReference>
<protein>
    <submittedName>
        <fullName evidence="4">Metallo-beta-lactamase family protein</fullName>
    </submittedName>
</protein>
<dbReference type="EMBL" id="FNXF01000014">
    <property type="protein sequence ID" value="SEI05985.1"/>
    <property type="molecule type" value="Genomic_DNA"/>
</dbReference>
<feature type="domain" description="Beta-Casp" evidence="3">
    <location>
        <begin position="257"/>
        <end position="385"/>
    </location>
</feature>
<dbReference type="CDD" id="cd16295">
    <property type="entry name" value="TTHA0252-CPSF-like_MBL-fold"/>
    <property type="match status" value="1"/>
</dbReference>
<dbReference type="SMART" id="SM01027">
    <property type="entry name" value="Beta-Casp"/>
    <property type="match status" value="1"/>
</dbReference>
<dbReference type="STRING" id="173990.SAMN05660691_03197"/>
<dbReference type="Pfam" id="PF07521">
    <property type="entry name" value="RMMBL"/>
    <property type="match status" value="1"/>
</dbReference>
<evidence type="ECO:0000313" key="5">
    <source>
        <dbReference type="Proteomes" id="UP000199371"/>
    </source>
</evidence>
<dbReference type="Pfam" id="PF00753">
    <property type="entry name" value="Lactamase_B"/>
    <property type="match status" value="1"/>
</dbReference>
<accession>A0A1H6MV71</accession>
<evidence type="ECO:0000259" key="2">
    <source>
        <dbReference type="SMART" id="SM00849"/>
    </source>
</evidence>
<dbReference type="OrthoDB" id="9803916at2"/>
<dbReference type="InterPro" id="IPR036866">
    <property type="entry name" value="RibonucZ/Hydroxyglut_hydro"/>
</dbReference>
<evidence type="ECO:0000313" key="4">
    <source>
        <dbReference type="EMBL" id="SEI05985.1"/>
    </source>
</evidence>
<sequence length="468" mass="51476">MPLNASLTFVGAAQQVTGSCYLIKFQNKQILLDCGMVQGADQIREWHKFHFAFRPKDIDLVILSHAHIDHSGLLPLLVARGFDGKILCTPGTAELLPILLKDSVHLYLKDLEWQNKKAARSGKKLQDPVLSVQDAERVAQLCETISYKKRVTPLPGLELEFADAGHILGSAIVQLWLKGDKAMRKLVFSGDLGNPATVLMHDPTDIGQADIVLMESTYGNRNHQNIDNSLEELATALEHANKDGGNVFIPAFALGRSQEILYYLALLHHQGRLKQRMVFLDSPMAISITNIYNDYLHSLEQKDLAAIGFKKGMQLQDLLPMLRLTESVEESMAINRVSGGAIIIAGSGMCNGGRIVHHLKHNLWKSSNHLIFVGFQAQGTLGRRLVDGERRVKLFGQEIVVKAKVHTIGGFSAHAGQSELLDWAQAIGGQPEFYLVHGEPEAQAVLQQELAQLGIAAKIPVKGDVIAL</sequence>
<dbReference type="AlphaFoldDB" id="A0A1H6MV71"/>
<dbReference type="InterPro" id="IPR050698">
    <property type="entry name" value="MBL"/>
</dbReference>
<proteinExistence type="predicted"/>
<dbReference type="Proteomes" id="UP000199371">
    <property type="component" value="Unassembled WGS sequence"/>
</dbReference>
<evidence type="ECO:0000256" key="1">
    <source>
        <dbReference type="ARBA" id="ARBA00022801"/>
    </source>
</evidence>
<dbReference type="Gene3D" id="3.40.50.10890">
    <property type="match status" value="1"/>
</dbReference>
<dbReference type="InterPro" id="IPR011108">
    <property type="entry name" value="RMMBL"/>
</dbReference>
<reference evidence="5" key="1">
    <citation type="submission" date="2016-10" db="EMBL/GenBank/DDBJ databases">
        <authorList>
            <person name="Varghese N."/>
            <person name="Submissions S."/>
        </authorList>
    </citation>
    <scope>NUCLEOTIDE SEQUENCE [LARGE SCALE GENOMIC DNA]</scope>
    <source>
        <strain evidence="5">DSM 17616</strain>
    </source>
</reference>
<keyword evidence="5" id="KW-1185">Reference proteome</keyword>
<dbReference type="Gene3D" id="3.60.15.10">
    <property type="entry name" value="Ribonuclease Z/Hydroxyacylglutathione hydrolase-like"/>
    <property type="match status" value="1"/>
</dbReference>
<gene>
    <name evidence="4" type="ORF">SAMN05660691_03197</name>
</gene>